<dbReference type="AlphaFoldDB" id="A0A7K0FTZ9"/>
<name>A0A7K0FTZ9_9SPHI</name>
<reference evidence="1 2" key="1">
    <citation type="submission" date="2019-11" db="EMBL/GenBank/DDBJ databases">
        <title>Pedobacter petrophilus genome.</title>
        <authorList>
            <person name="Feldbauer M.J."/>
            <person name="Newman J.D."/>
        </authorList>
    </citation>
    <scope>NUCLEOTIDE SEQUENCE [LARGE SCALE GENOMIC DNA]</scope>
    <source>
        <strain evidence="1 2">LMG 29686</strain>
    </source>
</reference>
<evidence type="ECO:0000313" key="1">
    <source>
        <dbReference type="EMBL" id="MRX74861.1"/>
    </source>
</evidence>
<dbReference type="Proteomes" id="UP000487757">
    <property type="component" value="Unassembled WGS sequence"/>
</dbReference>
<keyword evidence="2" id="KW-1185">Reference proteome</keyword>
<dbReference type="OrthoDB" id="798979at2"/>
<dbReference type="RefSeq" id="WP_154279025.1">
    <property type="nucleotide sequence ID" value="NZ_JBHUJQ010000001.1"/>
</dbReference>
<protein>
    <recommendedName>
        <fullName evidence="3">Addiction module component CHP02574 family protein</fullName>
    </recommendedName>
</protein>
<proteinExistence type="predicted"/>
<comment type="caution">
    <text evidence="1">The sequence shown here is derived from an EMBL/GenBank/DDBJ whole genome shotgun (WGS) entry which is preliminary data.</text>
</comment>
<evidence type="ECO:0000313" key="2">
    <source>
        <dbReference type="Proteomes" id="UP000487757"/>
    </source>
</evidence>
<evidence type="ECO:0008006" key="3">
    <source>
        <dbReference type="Google" id="ProtNLM"/>
    </source>
</evidence>
<gene>
    <name evidence="1" type="ORF">GJU39_02070</name>
</gene>
<dbReference type="EMBL" id="WKKH01000002">
    <property type="protein sequence ID" value="MRX74861.1"/>
    <property type="molecule type" value="Genomic_DNA"/>
</dbReference>
<accession>A0A7K0FTZ9</accession>
<organism evidence="1 2">
    <name type="scientific">Pedobacter petrophilus</name>
    <dbReference type="NCBI Taxonomy" id="1908241"/>
    <lineage>
        <taxon>Bacteria</taxon>
        <taxon>Pseudomonadati</taxon>
        <taxon>Bacteroidota</taxon>
        <taxon>Sphingobacteriia</taxon>
        <taxon>Sphingobacteriales</taxon>
        <taxon>Sphingobacteriaceae</taxon>
        <taxon>Pedobacter</taxon>
    </lineage>
</organism>
<sequence>MSIQYLSNEDGQITAVQLSIDDWEKIKNMYPEVESIDISLPEWHQEILDSRLQSIAKNSSKIEPLSALMNEFDQ</sequence>